<keyword evidence="1" id="KW-1133">Transmembrane helix</keyword>
<proteinExistence type="predicted"/>
<keyword evidence="3" id="KW-1185">Reference proteome</keyword>
<dbReference type="EnsemblPlants" id="Kaladp0063s0062.1.v1.1">
    <property type="protein sequence ID" value="Kaladp0063s0062.1.v1.1.CDS.1"/>
    <property type="gene ID" value="Kaladp0063s0062.v1.1"/>
</dbReference>
<feature type="transmembrane region" description="Helical" evidence="1">
    <location>
        <begin position="7"/>
        <end position="26"/>
    </location>
</feature>
<reference evidence="2" key="1">
    <citation type="submission" date="2021-01" db="UniProtKB">
        <authorList>
            <consortium name="EnsemblPlants"/>
        </authorList>
    </citation>
    <scope>IDENTIFICATION</scope>
</reference>
<keyword evidence="1" id="KW-0472">Membrane</keyword>
<feature type="transmembrane region" description="Helical" evidence="1">
    <location>
        <begin position="38"/>
        <end position="56"/>
    </location>
</feature>
<dbReference type="AlphaFoldDB" id="A0A7N1A097"/>
<sequence>MLLQIYVVVNNVGILIVYMIIISEYFDSKFSVNLKVEFFLSLFFFMLIRNLIWDFCMM</sequence>
<dbReference type="Gramene" id="Kaladp0063s0062.1.v1.1">
    <property type="protein sequence ID" value="Kaladp0063s0062.1.v1.1.CDS.1"/>
    <property type="gene ID" value="Kaladp0063s0062.v1.1"/>
</dbReference>
<evidence type="ECO:0000313" key="3">
    <source>
        <dbReference type="Proteomes" id="UP000594263"/>
    </source>
</evidence>
<organism evidence="2 3">
    <name type="scientific">Kalanchoe fedtschenkoi</name>
    <name type="common">Lavender scallops</name>
    <name type="synonym">South American air plant</name>
    <dbReference type="NCBI Taxonomy" id="63787"/>
    <lineage>
        <taxon>Eukaryota</taxon>
        <taxon>Viridiplantae</taxon>
        <taxon>Streptophyta</taxon>
        <taxon>Embryophyta</taxon>
        <taxon>Tracheophyta</taxon>
        <taxon>Spermatophyta</taxon>
        <taxon>Magnoliopsida</taxon>
        <taxon>eudicotyledons</taxon>
        <taxon>Gunneridae</taxon>
        <taxon>Pentapetalae</taxon>
        <taxon>Saxifragales</taxon>
        <taxon>Crassulaceae</taxon>
        <taxon>Kalanchoe</taxon>
    </lineage>
</organism>
<dbReference type="Proteomes" id="UP000594263">
    <property type="component" value="Unplaced"/>
</dbReference>
<name>A0A7N1A097_KALFE</name>
<evidence type="ECO:0000313" key="2">
    <source>
        <dbReference type="EnsemblPlants" id="Kaladp0063s0062.1.v1.1.CDS.1"/>
    </source>
</evidence>
<keyword evidence="1" id="KW-0812">Transmembrane</keyword>
<protein>
    <submittedName>
        <fullName evidence="2">Uncharacterized protein</fullName>
    </submittedName>
</protein>
<accession>A0A7N1A097</accession>
<evidence type="ECO:0000256" key="1">
    <source>
        <dbReference type="SAM" id="Phobius"/>
    </source>
</evidence>